<dbReference type="Proteomes" id="UP001212498">
    <property type="component" value="Unassembled WGS sequence"/>
</dbReference>
<comment type="caution">
    <text evidence="11">The sequence shown here is derived from an EMBL/GenBank/DDBJ whole genome shotgun (WGS) entry which is preliminary data.</text>
</comment>
<dbReference type="GO" id="GO:0016301">
    <property type="term" value="F:kinase activity"/>
    <property type="evidence" value="ECO:0007669"/>
    <property type="project" value="UniProtKB-KW"/>
</dbReference>
<evidence type="ECO:0000256" key="1">
    <source>
        <dbReference type="ARBA" id="ARBA00000085"/>
    </source>
</evidence>
<dbReference type="Pfam" id="PF02518">
    <property type="entry name" value="HATPase_c"/>
    <property type="match status" value="1"/>
</dbReference>
<organism evidence="11 12">
    <name type="scientific">Nonomuraea ferruginea</name>
    <dbReference type="NCBI Taxonomy" id="46174"/>
    <lineage>
        <taxon>Bacteria</taxon>
        <taxon>Bacillati</taxon>
        <taxon>Actinomycetota</taxon>
        <taxon>Actinomycetes</taxon>
        <taxon>Streptosporangiales</taxon>
        <taxon>Streptosporangiaceae</taxon>
        <taxon>Nonomuraea</taxon>
    </lineage>
</organism>
<keyword evidence="7" id="KW-0067">ATP-binding</keyword>
<name>A0ABT4TCF8_9ACTN</name>
<dbReference type="Pfam" id="PF07730">
    <property type="entry name" value="HisKA_3"/>
    <property type="match status" value="1"/>
</dbReference>
<protein>
    <recommendedName>
        <fullName evidence="2">histidine kinase</fullName>
        <ecNumber evidence="2">2.7.13.3</ecNumber>
    </recommendedName>
</protein>
<feature type="transmembrane region" description="Helical" evidence="9">
    <location>
        <begin position="132"/>
        <end position="151"/>
    </location>
</feature>
<keyword evidence="4" id="KW-0808">Transferase</keyword>
<keyword evidence="12" id="KW-1185">Reference proteome</keyword>
<evidence type="ECO:0000256" key="6">
    <source>
        <dbReference type="ARBA" id="ARBA00022777"/>
    </source>
</evidence>
<proteinExistence type="predicted"/>
<gene>
    <name evidence="11" type="ORF">OUY24_40995</name>
</gene>
<evidence type="ECO:0000259" key="10">
    <source>
        <dbReference type="SMART" id="SM00387"/>
    </source>
</evidence>
<dbReference type="InterPro" id="IPR011712">
    <property type="entry name" value="Sig_transdc_His_kin_sub3_dim/P"/>
</dbReference>
<dbReference type="InterPro" id="IPR055558">
    <property type="entry name" value="DUF7134"/>
</dbReference>
<feature type="transmembrane region" description="Helical" evidence="9">
    <location>
        <begin position="105"/>
        <end position="126"/>
    </location>
</feature>
<evidence type="ECO:0000256" key="8">
    <source>
        <dbReference type="ARBA" id="ARBA00023012"/>
    </source>
</evidence>
<keyword evidence="9" id="KW-0812">Transmembrane</keyword>
<keyword evidence="5" id="KW-0547">Nucleotide-binding</keyword>
<keyword evidence="6 11" id="KW-0418">Kinase</keyword>
<dbReference type="CDD" id="cd16917">
    <property type="entry name" value="HATPase_UhpB-NarQ-NarX-like"/>
    <property type="match status" value="1"/>
</dbReference>
<feature type="domain" description="Histidine kinase/HSP90-like ATPase" evidence="10">
    <location>
        <begin position="288"/>
        <end position="380"/>
    </location>
</feature>
<dbReference type="Gene3D" id="3.30.565.10">
    <property type="entry name" value="Histidine kinase-like ATPase, C-terminal domain"/>
    <property type="match status" value="1"/>
</dbReference>
<keyword evidence="9" id="KW-0472">Membrane</keyword>
<dbReference type="InterPro" id="IPR050482">
    <property type="entry name" value="Sensor_HK_TwoCompSys"/>
</dbReference>
<keyword evidence="8" id="KW-0902">Two-component regulatory system</keyword>
<dbReference type="RefSeq" id="WP_271280134.1">
    <property type="nucleotide sequence ID" value="NZ_BAABFD010000026.1"/>
</dbReference>
<dbReference type="EMBL" id="JAPNUD010000249">
    <property type="protein sequence ID" value="MDA0647040.1"/>
    <property type="molecule type" value="Genomic_DNA"/>
</dbReference>
<dbReference type="InterPro" id="IPR036890">
    <property type="entry name" value="HATPase_C_sf"/>
</dbReference>
<dbReference type="Gene3D" id="1.20.5.1930">
    <property type="match status" value="1"/>
</dbReference>
<keyword evidence="9" id="KW-1133">Transmembrane helix</keyword>
<evidence type="ECO:0000256" key="7">
    <source>
        <dbReference type="ARBA" id="ARBA00022840"/>
    </source>
</evidence>
<dbReference type="EC" id="2.7.13.3" evidence="2"/>
<sequence length="381" mass="40556">MDVWWRRTADVGLCLAVLVTGLTEIWLPLGSRQGDGDPLATSVQVLVVTASLWWRRTHPIPTTAVTIVGLCASAQLGFLLFFGQFVPFLIAVFSVARHGKGREPWIGAAMAGAALIYADLFIDLLGGFGEMLYHWGVVGVCFAFGRWQSIMASHARSSQRRAVAAEVAAAEQAAQAVIEERTRIARELHDIVAHAVSVMVVQAGAAEQMVTDDPDRVRRTLATIRRTGNGALAEMRRVVTMLRDTDEVGLLSPQPGLSGLQTLVDDARKSGLPVEFTVAGAPRALPAGLDLAAFRIVQEALTNARRHANAATEVSVGVTFSADELRIDVRDDGCGRPGTAGTGHGLIGMRERAALYGGTLQAAPLPDRGFAVAAVLPLEPA</sequence>
<dbReference type="PANTHER" id="PTHR24421">
    <property type="entry name" value="NITRATE/NITRITE SENSOR PROTEIN NARX-RELATED"/>
    <property type="match status" value="1"/>
</dbReference>
<dbReference type="InterPro" id="IPR003594">
    <property type="entry name" value="HATPase_dom"/>
</dbReference>
<evidence type="ECO:0000256" key="4">
    <source>
        <dbReference type="ARBA" id="ARBA00022679"/>
    </source>
</evidence>
<comment type="catalytic activity">
    <reaction evidence="1">
        <text>ATP + protein L-histidine = ADP + protein N-phospho-L-histidine.</text>
        <dbReference type="EC" id="2.7.13.3"/>
    </reaction>
</comment>
<feature type="transmembrane region" description="Helical" evidence="9">
    <location>
        <begin position="12"/>
        <end position="29"/>
    </location>
</feature>
<feature type="transmembrane region" description="Helical" evidence="9">
    <location>
        <begin position="64"/>
        <end position="93"/>
    </location>
</feature>
<evidence type="ECO:0000256" key="5">
    <source>
        <dbReference type="ARBA" id="ARBA00022741"/>
    </source>
</evidence>
<evidence type="ECO:0000256" key="2">
    <source>
        <dbReference type="ARBA" id="ARBA00012438"/>
    </source>
</evidence>
<accession>A0ABT4TCF8</accession>
<dbReference type="SUPFAM" id="SSF55874">
    <property type="entry name" value="ATPase domain of HSP90 chaperone/DNA topoisomerase II/histidine kinase"/>
    <property type="match status" value="1"/>
</dbReference>
<dbReference type="PANTHER" id="PTHR24421:SF10">
    <property type="entry name" value="NITRATE_NITRITE SENSOR PROTEIN NARQ"/>
    <property type="match status" value="1"/>
</dbReference>
<dbReference type="SMART" id="SM00387">
    <property type="entry name" value="HATPase_c"/>
    <property type="match status" value="1"/>
</dbReference>
<keyword evidence="3" id="KW-0597">Phosphoprotein</keyword>
<evidence type="ECO:0000256" key="9">
    <source>
        <dbReference type="SAM" id="Phobius"/>
    </source>
</evidence>
<reference evidence="11 12" key="1">
    <citation type="submission" date="2022-11" db="EMBL/GenBank/DDBJ databases">
        <title>Nonomuraea corallina sp. nov., a new species of the genus Nonomuraea isolated from sea side sediment in Thai sea.</title>
        <authorList>
            <person name="Ngamcharungchit C."/>
            <person name="Matsumoto A."/>
            <person name="Suriyachadkun C."/>
            <person name="Panbangred W."/>
            <person name="Inahashi Y."/>
            <person name="Intra B."/>
        </authorList>
    </citation>
    <scope>NUCLEOTIDE SEQUENCE [LARGE SCALE GENOMIC DNA]</scope>
    <source>
        <strain evidence="11 12">DSM 43553</strain>
    </source>
</reference>
<dbReference type="Pfam" id="PF23539">
    <property type="entry name" value="DUF7134"/>
    <property type="match status" value="1"/>
</dbReference>
<evidence type="ECO:0000313" key="11">
    <source>
        <dbReference type="EMBL" id="MDA0647040.1"/>
    </source>
</evidence>
<evidence type="ECO:0000313" key="12">
    <source>
        <dbReference type="Proteomes" id="UP001212498"/>
    </source>
</evidence>
<evidence type="ECO:0000256" key="3">
    <source>
        <dbReference type="ARBA" id="ARBA00022553"/>
    </source>
</evidence>